<evidence type="ECO:0000256" key="10">
    <source>
        <dbReference type="ARBA" id="ARBA00023136"/>
    </source>
</evidence>
<dbReference type="AlphaFoldDB" id="A0AAJ6VZA2"/>
<evidence type="ECO:0000256" key="6">
    <source>
        <dbReference type="ARBA" id="ARBA00022692"/>
    </source>
</evidence>
<evidence type="ECO:0000256" key="1">
    <source>
        <dbReference type="ARBA" id="ARBA00000156"/>
    </source>
</evidence>
<dbReference type="InterPro" id="IPR035952">
    <property type="entry name" value="Rhomboid-like_sf"/>
</dbReference>
<evidence type="ECO:0000256" key="8">
    <source>
        <dbReference type="ARBA" id="ARBA00022825"/>
    </source>
</evidence>
<evidence type="ECO:0000256" key="3">
    <source>
        <dbReference type="ARBA" id="ARBA00009045"/>
    </source>
</evidence>
<keyword evidence="7" id="KW-0378">Hydrolase</keyword>
<comment type="subcellular location">
    <subcellularLocation>
        <location evidence="2">Membrane</location>
        <topology evidence="2">Multi-pass membrane protein</topology>
    </subcellularLocation>
</comment>
<feature type="transmembrane region" description="Helical" evidence="11">
    <location>
        <begin position="283"/>
        <end position="302"/>
    </location>
</feature>
<reference evidence="14" key="1">
    <citation type="submission" date="2025-08" db="UniProtKB">
        <authorList>
            <consortium name="RefSeq"/>
        </authorList>
    </citation>
    <scope>IDENTIFICATION</scope>
</reference>
<evidence type="ECO:0000256" key="7">
    <source>
        <dbReference type="ARBA" id="ARBA00022801"/>
    </source>
</evidence>
<dbReference type="Pfam" id="PF13499">
    <property type="entry name" value="EF-hand_7"/>
    <property type="match status" value="1"/>
</dbReference>
<evidence type="ECO:0000259" key="12">
    <source>
        <dbReference type="PROSITE" id="PS50222"/>
    </source>
</evidence>
<dbReference type="PANTHER" id="PTHR45840:SF2">
    <property type="entry name" value="PROTEIN RHOMBOID-RELATED"/>
    <property type="match status" value="1"/>
</dbReference>
<dbReference type="KEGG" id="goe:100907955"/>
<dbReference type="InterPro" id="IPR051739">
    <property type="entry name" value="Rhomboid_IM_Serine_Proteases"/>
</dbReference>
<dbReference type="PROSITE" id="PS50222">
    <property type="entry name" value="EF_HAND_2"/>
    <property type="match status" value="2"/>
</dbReference>
<comment type="catalytic activity">
    <reaction evidence="1">
        <text>Cleaves type-1 transmembrane domains using a catalytic dyad composed of serine and histidine that are contributed by different transmembrane domains.</text>
        <dbReference type="EC" id="3.4.21.105"/>
    </reaction>
</comment>
<organism evidence="13 14">
    <name type="scientific">Galendromus occidentalis</name>
    <name type="common">western predatory mite</name>
    <dbReference type="NCBI Taxonomy" id="34638"/>
    <lineage>
        <taxon>Eukaryota</taxon>
        <taxon>Metazoa</taxon>
        <taxon>Ecdysozoa</taxon>
        <taxon>Arthropoda</taxon>
        <taxon>Chelicerata</taxon>
        <taxon>Arachnida</taxon>
        <taxon>Acari</taxon>
        <taxon>Parasitiformes</taxon>
        <taxon>Mesostigmata</taxon>
        <taxon>Gamasina</taxon>
        <taxon>Phytoseioidea</taxon>
        <taxon>Phytoseiidae</taxon>
        <taxon>Typhlodrominae</taxon>
        <taxon>Galendromus</taxon>
    </lineage>
</organism>
<dbReference type="InterPro" id="IPR022764">
    <property type="entry name" value="Peptidase_S54_rhomboid_dom"/>
</dbReference>
<dbReference type="Gene3D" id="1.10.238.10">
    <property type="entry name" value="EF-hand"/>
    <property type="match status" value="1"/>
</dbReference>
<evidence type="ECO:0000256" key="5">
    <source>
        <dbReference type="ARBA" id="ARBA00022670"/>
    </source>
</evidence>
<evidence type="ECO:0000313" key="13">
    <source>
        <dbReference type="Proteomes" id="UP000694867"/>
    </source>
</evidence>
<comment type="similarity">
    <text evidence="3">Belongs to the peptidase S54 family.</text>
</comment>
<feature type="transmembrane region" description="Helical" evidence="11">
    <location>
        <begin position="227"/>
        <end position="247"/>
    </location>
</feature>
<dbReference type="SUPFAM" id="SSF47473">
    <property type="entry name" value="EF-hand"/>
    <property type="match status" value="1"/>
</dbReference>
<dbReference type="InterPro" id="IPR002048">
    <property type="entry name" value="EF_hand_dom"/>
</dbReference>
<keyword evidence="13" id="KW-1185">Reference proteome</keyword>
<protein>
    <recommendedName>
        <fullName evidence="4">rhomboid protease</fullName>
        <ecNumber evidence="4">3.4.21.105</ecNumber>
    </recommendedName>
</protein>
<proteinExistence type="inferred from homology"/>
<name>A0AAJ6VZA2_9ACAR</name>
<feature type="domain" description="EF-hand" evidence="12">
    <location>
        <begin position="70"/>
        <end position="105"/>
    </location>
</feature>
<dbReference type="SMART" id="SM00054">
    <property type="entry name" value="EFh"/>
    <property type="match status" value="2"/>
</dbReference>
<dbReference type="SUPFAM" id="SSF144091">
    <property type="entry name" value="Rhomboid-like"/>
    <property type="match status" value="1"/>
</dbReference>
<feature type="transmembrane region" description="Helical" evidence="11">
    <location>
        <begin position="194"/>
        <end position="215"/>
    </location>
</feature>
<keyword evidence="6 11" id="KW-0812">Transmembrane</keyword>
<keyword evidence="9 11" id="KW-1133">Transmembrane helix</keyword>
<sequence length="379" mass="43008">MSAAYTKGRTYPDLDDVAPDSADQCCIDVCDASNWRSTFNKYDTNRDGIVEIEHLKKLWQEQSGLLVHDFPTPVLDEILERCDWDADGRIDFEDFERMMRTAVAYKNYPRFCTLVKFAASTVVATNRRATFVRSYIEEYSCMPPPFFILLVSLVQIAIFIYYCVELGEWSADGPTPISSPLIYTPYRRYEVWRFLTYQFIHIGIYHILFNILMQLMLGIPLEMVHKWYRVGIVYFMGVIAGSLGSSLSDPRTLLAGASGGVYALIAAHLATVILNYSEMEFGWLRLAILTVFGVTDFSVAVYERYSRGPGRNPISYSAHLAGAFVGLSLGVVVLRNLVVRKTERILRIISFIFCLVFFGLAVGVNVFATGYYPEPRKDS</sequence>
<dbReference type="Proteomes" id="UP000694867">
    <property type="component" value="Unplaced"/>
</dbReference>
<keyword evidence="8" id="KW-0720">Serine protease</keyword>
<dbReference type="FunFam" id="1.20.1540.10:FF:000007">
    <property type="entry name" value="Rhomboid like 2"/>
    <property type="match status" value="1"/>
</dbReference>
<evidence type="ECO:0000256" key="4">
    <source>
        <dbReference type="ARBA" id="ARBA00013039"/>
    </source>
</evidence>
<dbReference type="GO" id="GO:0016020">
    <property type="term" value="C:membrane"/>
    <property type="evidence" value="ECO:0007669"/>
    <property type="project" value="UniProtKB-SubCell"/>
</dbReference>
<gene>
    <name evidence="14" type="primary">LOC100907955</name>
</gene>
<dbReference type="EC" id="3.4.21.105" evidence="4"/>
<dbReference type="Gene3D" id="1.20.1540.10">
    <property type="entry name" value="Rhomboid-like"/>
    <property type="match status" value="1"/>
</dbReference>
<feature type="transmembrane region" description="Helical" evidence="11">
    <location>
        <begin position="314"/>
        <end position="334"/>
    </location>
</feature>
<dbReference type="InterPro" id="IPR011992">
    <property type="entry name" value="EF-hand-dom_pair"/>
</dbReference>
<evidence type="ECO:0000256" key="2">
    <source>
        <dbReference type="ARBA" id="ARBA00004141"/>
    </source>
</evidence>
<dbReference type="GO" id="GO:0006508">
    <property type="term" value="P:proteolysis"/>
    <property type="evidence" value="ECO:0007669"/>
    <property type="project" value="UniProtKB-KW"/>
</dbReference>
<keyword evidence="10 11" id="KW-0472">Membrane</keyword>
<evidence type="ECO:0000313" key="14">
    <source>
        <dbReference type="RefSeq" id="XP_003745510.1"/>
    </source>
</evidence>
<dbReference type="CDD" id="cd00051">
    <property type="entry name" value="EFh"/>
    <property type="match status" value="1"/>
</dbReference>
<dbReference type="PANTHER" id="PTHR45840">
    <property type="entry name" value="RHOMBOID-RELATED PROTEIN"/>
    <property type="match status" value="1"/>
</dbReference>
<accession>A0AAJ6VZA2</accession>
<keyword evidence="5" id="KW-0645">Protease</keyword>
<evidence type="ECO:0000256" key="9">
    <source>
        <dbReference type="ARBA" id="ARBA00022989"/>
    </source>
</evidence>
<evidence type="ECO:0000256" key="11">
    <source>
        <dbReference type="SAM" id="Phobius"/>
    </source>
</evidence>
<dbReference type="GeneID" id="100907955"/>
<feature type="transmembrane region" description="Helical" evidence="11">
    <location>
        <begin position="146"/>
        <end position="164"/>
    </location>
</feature>
<feature type="transmembrane region" description="Helical" evidence="11">
    <location>
        <begin position="253"/>
        <end position="276"/>
    </location>
</feature>
<dbReference type="Pfam" id="PF01694">
    <property type="entry name" value="Rhomboid"/>
    <property type="match status" value="1"/>
</dbReference>
<feature type="transmembrane region" description="Helical" evidence="11">
    <location>
        <begin position="346"/>
        <end position="372"/>
    </location>
</feature>
<dbReference type="GO" id="GO:0004252">
    <property type="term" value="F:serine-type endopeptidase activity"/>
    <property type="evidence" value="ECO:0007669"/>
    <property type="project" value="InterPro"/>
</dbReference>
<dbReference type="RefSeq" id="XP_003745510.1">
    <property type="nucleotide sequence ID" value="XM_003745462.2"/>
</dbReference>
<dbReference type="GO" id="GO:0005509">
    <property type="term" value="F:calcium ion binding"/>
    <property type="evidence" value="ECO:0007669"/>
    <property type="project" value="InterPro"/>
</dbReference>
<feature type="domain" description="EF-hand" evidence="12">
    <location>
        <begin position="30"/>
        <end position="65"/>
    </location>
</feature>